<comment type="caution">
    <text evidence="2">The sequence shown here is derived from an EMBL/GenBank/DDBJ whole genome shotgun (WGS) entry which is preliminary data.</text>
</comment>
<gene>
    <name evidence="2" type="ORF">FHS18_004313</name>
</gene>
<keyword evidence="3" id="KW-1185">Reference proteome</keyword>
<sequence length="215" mass="23755">MGNKVRNLFSWSYIALSLYAYFAETVQNFRGIDPRFVENGSAFDMTVGTLFATVAMLLIVLYLPFASYFFRAKTYRANPEMVLSARYAIIAILLSFAAGIWISMNTGRFTGSGGNIIWLHGLGFHALQAIPIVAWLTKSTALPLAIRQRYVHITGVLYIAGLLAIGWQTVLGQPILEWSMLPISAGLCFLVSFGSGMMTLRQALSGPQPTQARRM</sequence>
<evidence type="ECO:0008006" key="4">
    <source>
        <dbReference type="Google" id="ProtNLM"/>
    </source>
</evidence>
<evidence type="ECO:0000256" key="1">
    <source>
        <dbReference type="SAM" id="Phobius"/>
    </source>
</evidence>
<keyword evidence="1" id="KW-0472">Membrane</keyword>
<feature type="transmembrane region" description="Helical" evidence="1">
    <location>
        <begin position="46"/>
        <end position="70"/>
    </location>
</feature>
<feature type="transmembrane region" description="Helical" evidence="1">
    <location>
        <begin position="149"/>
        <end position="167"/>
    </location>
</feature>
<proteinExistence type="predicted"/>
<protein>
    <recommendedName>
        <fullName evidence="4">DUF2306 domain-containing protein</fullName>
    </recommendedName>
</protein>
<name>A0A7W5FPH2_9BACL</name>
<feature type="transmembrane region" description="Helical" evidence="1">
    <location>
        <begin position="179"/>
        <end position="200"/>
    </location>
</feature>
<reference evidence="2 3" key="1">
    <citation type="submission" date="2020-08" db="EMBL/GenBank/DDBJ databases">
        <title>Genomic Encyclopedia of Type Strains, Phase III (KMG-III): the genomes of soil and plant-associated and newly described type strains.</title>
        <authorList>
            <person name="Whitman W."/>
        </authorList>
    </citation>
    <scope>NUCLEOTIDE SEQUENCE [LARGE SCALE GENOMIC DNA]</scope>
    <source>
        <strain evidence="2 3">CECT 5862</strain>
    </source>
</reference>
<dbReference type="EMBL" id="JACHXK010000011">
    <property type="protein sequence ID" value="MBB3112227.1"/>
    <property type="molecule type" value="Genomic_DNA"/>
</dbReference>
<dbReference type="AlphaFoldDB" id="A0A7W5FPH2"/>
<feature type="transmembrane region" description="Helical" evidence="1">
    <location>
        <begin position="116"/>
        <end position="137"/>
    </location>
</feature>
<evidence type="ECO:0000313" key="2">
    <source>
        <dbReference type="EMBL" id="MBB3112227.1"/>
    </source>
</evidence>
<accession>A0A7W5FPH2</accession>
<dbReference type="RefSeq" id="WP_246427811.1">
    <property type="nucleotide sequence ID" value="NZ_JACHXK010000011.1"/>
</dbReference>
<evidence type="ECO:0000313" key="3">
    <source>
        <dbReference type="Proteomes" id="UP000570361"/>
    </source>
</evidence>
<dbReference type="Proteomes" id="UP000570361">
    <property type="component" value="Unassembled WGS sequence"/>
</dbReference>
<keyword evidence="1" id="KW-0812">Transmembrane</keyword>
<organism evidence="2 3">
    <name type="scientific">Paenibacillus phyllosphaerae</name>
    <dbReference type="NCBI Taxonomy" id="274593"/>
    <lineage>
        <taxon>Bacteria</taxon>
        <taxon>Bacillati</taxon>
        <taxon>Bacillota</taxon>
        <taxon>Bacilli</taxon>
        <taxon>Bacillales</taxon>
        <taxon>Paenibacillaceae</taxon>
        <taxon>Paenibacillus</taxon>
    </lineage>
</organism>
<feature type="transmembrane region" description="Helical" evidence="1">
    <location>
        <begin position="82"/>
        <end position="104"/>
    </location>
</feature>
<keyword evidence="1" id="KW-1133">Transmembrane helix</keyword>